<dbReference type="PANTHER" id="PTHR14614">
    <property type="entry name" value="HEPATOCELLULAR CARCINOMA-ASSOCIATED ANTIGEN"/>
    <property type="match status" value="1"/>
</dbReference>
<accession>A0A1E7FXM8</accession>
<sequence>MAFLLDSSHRRQITSTNVGNKSSRRGRRLLGMKLKSKSKSSGKEVTLISRTVPILNFSVTVWEWKNSAEVVNAYWEAQGQVMTSFGTTQQKPLLDPFGLVSWPGSVLAARELCKHAEIAVKNKNVVVLGAGVGVETQTAAMLGAKRVVATDIHPTTLQQLEYGISRNDRIDDNVVVQTEILDLFATEREQPIPPCDLLIVADVLYSEILASQVCRRCAEALEKNPNIRILITDSQRFVPDFIDELNEALKRVQVSSHANNENKDDAGMALAAWKVQTMQKFKGSGVIIDEDQTYDVTVQSLWIGL</sequence>
<keyword evidence="2" id="KW-1185">Reference proteome</keyword>
<dbReference type="SUPFAM" id="SSF53335">
    <property type="entry name" value="S-adenosyl-L-methionine-dependent methyltransferases"/>
    <property type="match status" value="1"/>
</dbReference>
<reference evidence="1 2" key="1">
    <citation type="submission" date="2016-09" db="EMBL/GenBank/DDBJ databases">
        <title>Extensive genetic diversity and differential bi-allelic expression allows diatom success in the polar Southern Ocean.</title>
        <authorList>
            <consortium name="DOE Joint Genome Institute"/>
            <person name="Mock T."/>
            <person name="Otillar R.P."/>
            <person name="Strauss J."/>
            <person name="Dupont C."/>
            <person name="Frickenhaus S."/>
            <person name="Maumus F."/>
            <person name="Mcmullan M."/>
            <person name="Sanges R."/>
            <person name="Schmutz J."/>
            <person name="Toseland A."/>
            <person name="Valas R."/>
            <person name="Veluchamy A."/>
            <person name="Ward B.J."/>
            <person name="Allen A."/>
            <person name="Barry K."/>
            <person name="Falciatore A."/>
            <person name="Ferrante M."/>
            <person name="Fortunato A.E."/>
            <person name="Gloeckner G."/>
            <person name="Gruber A."/>
            <person name="Hipkin R."/>
            <person name="Janech M."/>
            <person name="Kroth P."/>
            <person name="Leese F."/>
            <person name="Lindquist E."/>
            <person name="Lyon B.R."/>
            <person name="Martin J."/>
            <person name="Mayer C."/>
            <person name="Parker M."/>
            <person name="Quesneville H."/>
            <person name="Raymond J."/>
            <person name="Uhlig C."/>
            <person name="Valentin K.U."/>
            <person name="Worden A.Z."/>
            <person name="Armbrust E.V."/>
            <person name="Bowler C."/>
            <person name="Green B."/>
            <person name="Moulton V."/>
            <person name="Van Oosterhout C."/>
            <person name="Grigoriev I."/>
        </authorList>
    </citation>
    <scope>NUCLEOTIDE SEQUENCE [LARGE SCALE GENOMIC DNA]</scope>
    <source>
        <strain evidence="1 2">CCMP1102</strain>
    </source>
</reference>
<proteinExistence type="predicted"/>
<protein>
    <recommendedName>
        <fullName evidence="3">S-adenosyl-L-methionine-dependent methyltransferase</fullName>
    </recommendedName>
</protein>
<organism evidence="1 2">
    <name type="scientific">Fragilariopsis cylindrus CCMP1102</name>
    <dbReference type="NCBI Taxonomy" id="635003"/>
    <lineage>
        <taxon>Eukaryota</taxon>
        <taxon>Sar</taxon>
        <taxon>Stramenopiles</taxon>
        <taxon>Ochrophyta</taxon>
        <taxon>Bacillariophyta</taxon>
        <taxon>Bacillariophyceae</taxon>
        <taxon>Bacillariophycidae</taxon>
        <taxon>Bacillariales</taxon>
        <taxon>Bacillariaceae</taxon>
        <taxon>Fragilariopsis</taxon>
    </lineage>
</organism>
<evidence type="ECO:0008006" key="3">
    <source>
        <dbReference type="Google" id="ProtNLM"/>
    </source>
</evidence>
<dbReference type="Proteomes" id="UP000095751">
    <property type="component" value="Unassembled WGS sequence"/>
</dbReference>
<dbReference type="InterPro" id="IPR019410">
    <property type="entry name" value="Methyltransf_16"/>
</dbReference>
<dbReference type="EMBL" id="KV784353">
    <property type="protein sequence ID" value="OEU22897.1"/>
    <property type="molecule type" value="Genomic_DNA"/>
</dbReference>
<dbReference type="Pfam" id="PF10294">
    <property type="entry name" value="Methyltransf_16"/>
    <property type="match status" value="1"/>
</dbReference>
<dbReference type="AlphaFoldDB" id="A0A1E7FXM8"/>
<evidence type="ECO:0000313" key="2">
    <source>
        <dbReference type="Proteomes" id="UP000095751"/>
    </source>
</evidence>
<evidence type="ECO:0000313" key="1">
    <source>
        <dbReference type="EMBL" id="OEU22897.1"/>
    </source>
</evidence>
<dbReference type="KEGG" id="fcy:FRACYDRAFT_223656"/>
<dbReference type="InterPro" id="IPR029063">
    <property type="entry name" value="SAM-dependent_MTases_sf"/>
</dbReference>
<dbReference type="InParanoid" id="A0A1E7FXM8"/>
<name>A0A1E7FXM8_9STRA</name>
<gene>
    <name evidence="1" type="ORF">FRACYDRAFT_223656</name>
</gene>
<dbReference type="Gene3D" id="3.40.50.150">
    <property type="entry name" value="Vaccinia Virus protein VP39"/>
    <property type="match status" value="1"/>
</dbReference>
<dbReference type="OrthoDB" id="413520at2759"/>